<dbReference type="SMART" id="SM01332">
    <property type="entry name" value="Cyclin_C"/>
    <property type="match status" value="1"/>
</dbReference>
<feature type="domain" description="Cyclin C-terminal" evidence="8">
    <location>
        <begin position="374"/>
        <end position="489"/>
    </location>
</feature>
<feature type="compositionally biased region" description="Basic residues" evidence="6">
    <location>
        <begin position="157"/>
        <end position="170"/>
    </location>
</feature>
<feature type="domain" description="Cyclin-like" evidence="7">
    <location>
        <begin position="378"/>
        <end position="459"/>
    </location>
</feature>
<evidence type="ECO:0000256" key="2">
    <source>
        <dbReference type="ARBA" id="ARBA00022618"/>
    </source>
</evidence>
<dbReference type="InterPro" id="IPR039361">
    <property type="entry name" value="Cyclin"/>
</dbReference>
<gene>
    <name evidence="9" type="primary">CLB4</name>
    <name evidence="9" type="ORF">DEBR0S1_29206G</name>
</gene>
<dbReference type="AlphaFoldDB" id="A0A7D9GZY8"/>
<dbReference type="PROSITE" id="PS00292">
    <property type="entry name" value="CYCLINS"/>
    <property type="match status" value="1"/>
</dbReference>
<dbReference type="InterPro" id="IPR036915">
    <property type="entry name" value="Cyclin-like_sf"/>
</dbReference>
<dbReference type="Pfam" id="PF00134">
    <property type="entry name" value="Cyclin_N"/>
    <property type="match status" value="1"/>
</dbReference>
<evidence type="ECO:0000256" key="6">
    <source>
        <dbReference type="SAM" id="MobiDB-lite"/>
    </source>
</evidence>
<feature type="domain" description="Cyclin-like" evidence="7">
    <location>
        <begin position="281"/>
        <end position="365"/>
    </location>
</feature>
<reference evidence="9 10" key="1">
    <citation type="submission" date="2019-07" db="EMBL/GenBank/DDBJ databases">
        <authorList>
            <person name="Friedrich A."/>
            <person name="Schacherer J."/>
        </authorList>
    </citation>
    <scope>NUCLEOTIDE SEQUENCE [LARGE SCALE GENOMIC DNA]</scope>
</reference>
<dbReference type="InterPro" id="IPR004367">
    <property type="entry name" value="Cyclin_C-dom"/>
</dbReference>
<feature type="region of interest" description="Disordered" evidence="6">
    <location>
        <begin position="147"/>
        <end position="177"/>
    </location>
</feature>
<dbReference type="SUPFAM" id="SSF47954">
    <property type="entry name" value="Cyclin-like"/>
    <property type="match status" value="2"/>
</dbReference>
<dbReference type="InterPro" id="IPR013763">
    <property type="entry name" value="Cyclin-like_dom"/>
</dbReference>
<keyword evidence="10" id="KW-1185">Reference proteome</keyword>
<evidence type="ECO:0000256" key="1">
    <source>
        <dbReference type="ARBA" id="ARBA00006955"/>
    </source>
</evidence>
<evidence type="ECO:0000256" key="5">
    <source>
        <dbReference type="RuleBase" id="RU000383"/>
    </source>
</evidence>
<dbReference type="FunFam" id="1.10.472.10:FF:000005">
    <property type="entry name" value="G2/mitotic-specific cyclin B"/>
    <property type="match status" value="1"/>
</dbReference>
<dbReference type="SMART" id="SM00385">
    <property type="entry name" value="CYCLIN"/>
    <property type="match status" value="2"/>
</dbReference>
<sequence>MGSTTYSRWLDVKSDENEWKEPKSKVSTSKHLTLRKVLGVVSGSELNSRSGNIQCRLAKMPNFSDEKIMSIKLENRLKGIMNEGKDQQKLYNIKQTPERKCISRSDGDFVKKSFDYLQQFSEKMKEEKAHNSSKLSKDAANRCESLKKLGREVPDRKKLKTGGKNKKVRRNFPLSDSSSDYYEKEDVLRHRNSNDEGTVVPMSPQWDETIEKELEAVVYKMYRSEPDPEDEDTWDVSMVAEYAPEIFNHLRDLETKYAPYPYYIPQIQSEITWDNRATLVNWIVQVHSRFGLLPETLYLTVNIIDRFLSKRPISLSKFQLCGAVALFIAAKYEEINCPTVKQIAYMISNQYTTTELLKAERFMITDIDFDMGYPGPMSFLRRTSKADNYDTEIRTLAKYFLEITIMDSRFVAAPPSWLAAGASYLSLKMLHHGEWTEAHVYYSGYTEAQLRPLAEILIDCCLNYKTHHKAIFDKYASRRFKRSSLFVQDYLERELYR</sequence>
<feature type="compositionally biased region" description="Basic and acidic residues" evidence="6">
    <location>
        <begin position="147"/>
        <end position="156"/>
    </location>
</feature>
<dbReference type="CDD" id="cd20512">
    <property type="entry name" value="CYCLIN_CLBs_yeast_rpt2"/>
    <property type="match status" value="1"/>
</dbReference>
<keyword evidence="3 5" id="KW-0195">Cyclin</keyword>
<dbReference type="Pfam" id="PF02984">
    <property type="entry name" value="Cyclin_C"/>
    <property type="match status" value="1"/>
</dbReference>
<evidence type="ECO:0000313" key="9">
    <source>
        <dbReference type="EMBL" id="VUG16927.1"/>
    </source>
</evidence>
<evidence type="ECO:0000313" key="10">
    <source>
        <dbReference type="Proteomes" id="UP000478008"/>
    </source>
</evidence>
<proteinExistence type="inferred from homology"/>
<keyword evidence="4" id="KW-0131">Cell cycle</keyword>
<dbReference type="GO" id="GO:0051301">
    <property type="term" value="P:cell division"/>
    <property type="evidence" value="ECO:0007669"/>
    <property type="project" value="UniProtKB-KW"/>
</dbReference>
<comment type="similarity">
    <text evidence="1">Belongs to the cyclin family. Cyclin AB subfamily.</text>
</comment>
<evidence type="ECO:0000256" key="4">
    <source>
        <dbReference type="ARBA" id="ARBA00023306"/>
    </source>
</evidence>
<evidence type="ECO:0000256" key="3">
    <source>
        <dbReference type="ARBA" id="ARBA00023127"/>
    </source>
</evidence>
<dbReference type="Proteomes" id="UP000478008">
    <property type="component" value="Unassembled WGS sequence"/>
</dbReference>
<keyword evidence="2" id="KW-0132">Cell division</keyword>
<dbReference type="GO" id="GO:0044772">
    <property type="term" value="P:mitotic cell cycle phase transition"/>
    <property type="evidence" value="ECO:0007669"/>
    <property type="project" value="UniProtKB-ARBA"/>
</dbReference>
<name>A0A7D9GZY8_DEKBR</name>
<dbReference type="PANTHER" id="PTHR10177">
    <property type="entry name" value="CYCLINS"/>
    <property type="match status" value="1"/>
</dbReference>
<dbReference type="EMBL" id="CABFWN010000001">
    <property type="protein sequence ID" value="VUG16927.1"/>
    <property type="molecule type" value="Genomic_DNA"/>
</dbReference>
<protein>
    <submittedName>
        <fullName evidence="9">DEBR0S1_29206g1_1</fullName>
    </submittedName>
</protein>
<dbReference type="InterPro" id="IPR006671">
    <property type="entry name" value="Cyclin_N"/>
</dbReference>
<evidence type="ECO:0000259" key="8">
    <source>
        <dbReference type="SMART" id="SM01332"/>
    </source>
</evidence>
<organism evidence="9 10">
    <name type="scientific">Dekkera bruxellensis</name>
    <name type="common">Brettanomyces custersii</name>
    <dbReference type="NCBI Taxonomy" id="5007"/>
    <lineage>
        <taxon>Eukaryota</taxon>
        <taxon>Fungi</taxon>
        <taxon>Dikarya</taxon>
        <taxon>Ascomycota</taxon>
        <taxon>Saccharomycotina</taxon>
        <taxon>Pichiomycetes</taxon>
        <taxon>Pichiales</taxon>
        <taxon>Pichiaceae</taxon>
        <taxon>Brettanomyces</taxon>
    </lineage>
</organism>
<dbReference type="Gene3D" id="1.10.472.10">
    <property type="entry name" value="Cyclin-like"/>
    <property type="match status" value="2"/>
</dbReference>
<dbReference type="InterPro" id="IPR048258">
    <property type="entry name" value="Cyclins_cyclin-box"/>
</dbReference>
<accession>A0A7D9GZY8</accession>
<dbReference type="GO" id="GO:0016538">
    <property type="term" value="F:cyclin-dependent protein serine/threonine kinase regulator activity"/>
    <property type="evidence" value="ECO:0007669"/>
    <property type="project" value="UniProtKB-ARBA"/>
</dbReference>
<evidence type="ECO:0000259" key="7">
    <source>
        <dbReference type="SMART" id="SM00385"/>
    </source>
</evidence>